<dbReference type="InterPro" id="IPR052196">
    <property type="entry name" value="Bact_Kbp"/>
</dbReference>
<organism evidence="3 4">
    <name type="scientific">Candidatus Methylumidiphilus alinenensis</name>
    <dbReference type="NCBI Taxonomy" id="2202197"/>
    <lineage>
        <taxon>Bacteria</taxon>
        <taxon>Pseudomonadati</taxon>
        <taxon>Pseudomonadota</taxon>
        <taxon>Gammaproteobacteria</taxon>
        <taxon>Methylococcales</taxon>
        <taxon>Candidatus Methylumidiphilus</taxon>
    </lineage>
</organism>
<comment type="caution">
    <text evidence="3">The sequence shown here is derived from an EMBL/GenBank/DDBJ whole genome shotgun (WGS) entry which is preliminary data.</text>
</comment>
<dbReference type="Proteomes" id="UP000249396">
    <property type="component" value="Unassembled WGS sequence"/>
</dbReference>
<feature type="domain" description="LysM" evidence="2">
    <location>
        <begin position="31"/>
        <end position="79"/>
    </location>
</feature>
<gene>
    <name evidence="3" type="ORF">DM484_02250</name>
</gene>
<proteinExistence type="predicted"/>
<dbReference type="Pfam" id="PF01476">
    <property type="entry name" value="LysM"/>
    <property type="match status" value="1"/>
</dbReference>
<dbReference type="EMBL" id="QJPH01000143">
    <property type="protein sequence ID" value="PZN84802.1"/>
    <property type="molecule type" value="Genomic_DNA"/>
</dbReference>
<dbReference type="SUPFAM" id="SSF54106">
    <property type="entry name" value="LysM domain"/>
    <property type="match status" value="1"/>
</dbReference>
<dbReference type="CDD" id="cd00118">
    <property type="entry name" value="LysM"/>
    <property type="match status" value="1"/>
</dbReference>
<feature type="chain" id="PRO_5015931119" evidence="1">
    <location>
        <begin position="21"/>
        <end position="352"/>
    </location>
</feature>
<dbReference type="InterPro" id="IPR018392">
    <property type="entry name" value="LysM"/>
</dbReference>
<dbReference type="AlphaFoldDB" id="A0A2W4RM41"/>
<dbReference type="InterPro" id="IPR036779">
    <property type="entry name" value="LysM_dom_sf"/>
</dbReference>
<evidence type="ECO:0000313" key="4">
    <source>
        <dbReference type="Proteomes" id="UP000249396"/>
    </source>
</evidence>
<protein>
    <submittedName>
        <fullName evidence="3">Peptidoglycan-binding protein</fullName>
    </submittedName>
</protein>
<dbReference type="PROSITE" id="PS51782">
    <property type="entry name" value="LYSM"/>
    <property type="match status" value="1"/>
</dbReference>
<name>A0A2W4RM41_9GAMM</name>
<feature type="signal peptide" evidence="1">
    <location>
        <begin position="1"/>
        <end position="20"/>
    </location>
</feature>
<evidence type="ECO:0000259" key="2">
    <source>
        <dbReference type="PROSITE" id="PS51782"/>
    </source>
</evidence>
<reference evidence="3 4" key="1">
    <citation type="journal article" date="2018" name="Aquat. Microb. Ecol.">
        <title>Gammaproteobacterial methanotrophs dominate.</title>
        <authorList>
            <person name="Rissanen A.J."/>
            <person name="Saarenheimo J."/>
            <person name="Tiirola M."/>
            <person name="Peura S."/>
            <person name="Aalto S.L."/>
            <person name="Karvinen A."/>
            <person name="Nykanen H."/>
        </authorList>
    </citation>
    <scope>NUCLEOTIDE SEQUENCE [LARGE SCALE GENOMIC DNA]</scope>
    <source>
        <strain evidence="3">AMbin10</strain>
    </source>
</reference>
<sequence length="352" mass="39736">MRLRNLICFCLLCISGFSEATEVQLNPDHPEHYTVTEGDTLWDIAGKFLAKPWQWPEIWHENPHIANPHWIYPGDELVLDIADGRPRLQVARRFQDTPRYSKSRPDEVRLVPTIRREPLQQAIPTIPLNAIQQFLMQTNVVGMGEMDNAPYVVDFADEHISGGAGDRIYVRGMPENSQLGYMVFRSGPPYKDAETKEVLGFEALYVADVEFQSFGDPSTLLITKSNRDVRIGDRIMPVAREKLQMDFRPHAPSTPVNGHIISVVDGVSQIGQYSIVVIDRGTADGLEIGHVLEIRRSRKAIIYTTNTNETINIPNEKEGLLIIFHPYERVSFGAVLNATRAIQLNDAVQNPN</sequence>
<evidence type="ECO:0000256" key="1">
    <source>
        <dbReference type="SAM" id="SignalP"/>
    </source>
</evidence>
<evidence type="ECO:0000313" key="3">
    <source>
        <dbReference type="EMBL" id="PZN84802.1"/>
    </source>
</evidence>
<accession>A0A2W4RM41</accession>
<keyword evidence="1" id="KW-0732">Signal</keyword>
<dbReference type="PANTHER" id="PTHR34700">
    <property type="entry name" value="POTASSIUM BINDING PROTEIN KBP"/>
    <property type="match status" value="1"/>
</dbReference>
<dbReference type="PANTHER" id="PTHR34700:SF4">
    <property type="entry name" value="PHAGE-LIKE ELEMENT PBSX PROTEIN XKDP"/>
    <property type="match status" value="1"/>
</dbReference>
<dbReference type="Gene3D" id="3.10.350.10">
    <property type="entry name" value="LysM domain"/>
    <property type="match status" value="1"/>
</dbReference>